<feature type="active site" description="Charge relay system" evidence="23">
    <location>
        <position position="682"/>
    </location>
</feature>
<dbReference type="Gene3D" id="2.40.10.10">
    <property type="entry name" value="Trypsin-like serine proteases"/>
    <property type="match status" value="2"/>
</dbReference>
<keyword evidence="9 24" id="KW-0768">Sushi</keyword>
<evidence type="ECO:0000313" key="29">
    <source>
        <dbReference type="EMBL" id="OCT67870.1"/>
    </source>
</evidence>
<evidence type="ECO:0000256" key="7">
    <source>
        <dbReference type="ARBA" id="ARBA00022525"/>
    </source>
</evidence>
<evidence type="ECO:0000256" key="22">
    <source>
        <dbReference type="ARBA" id="ARBA00093544"/>
    </source>
</evidence>
<keyword evidence="15" id="KW-0391">Immunity</keyword>
<feature type="domain" description="VWFA" evidence="26">
    <location>
        <begin position="264"/>
        <end position="461"/>
    </location>
</feature>
<keyword evidence="7" id="KW-0964">Secreted</keyword>
<dbReference type="OMA" id="YTKPWHV"/>
<evidence type="ECO:0000256" key="12">
    <source>
        <dbReference type="ARBA" id="ARBA00022737"/>
    </source>
</evidence>
<protein>
    <recommendedName>
        <fullName evidence="6">Complement C2</fullName>
    </recommendedName>
    <alternativeName>
        <fullName evidence="19">C3/C5 convertase</fullName>
    </alternativeName>
</protein>
<dbReference type="InterPro" id="IPR001314">
    <property type="entry name" value="Peptidase_S1A"/>
</dbReference>
<dbReference type="SUPFAM" id="SSF50494">
    <property type="entry name" value="Trypsin-like serine proteases"/>
    <property type="match status" value="1"/>
</dbReference>
<evidence type="ECO:0000256" key="16">
    <source>
        <dbReference type="ARBA" id="ARBA00022875"/>
    </source>
</evidence>
<evidence type="ECO:0000256" key="3">
    <source>
        <dbReference type="ARBA" id="ARBA00001946"/>
    </source>
</evidence>
<comment type="cofactor">
    <cofactor evidence="3">
        <name>Mg(2+)</name>
        <dbReference type="ChEBI" id="CHEBI:18420"/>
    </cofactor>
</comment>
<dbReference type="GO" id="GO:0009986">
    <property type="term" value="C:cell surface"/>
    <property type="evidence" value="ECO:0007669"/>
    <property type="project" value="UniProtKB-SubCell"/>
</dbReference>
<keyword evidence="12" id="KW-0677">Repeat</keyword>
<dbReference type="InterPro" id="IPR002035">
    <property type="entry name" value="VWF_A"/>
</dbReference>
<dbReference type="SMART" id="SM00032">
    <property type="entry name" value="CCP"/>
    <property type="match status" value="3"/>
</dbReference>
<evidence type="ECO:0000256" key="25">
    <source>
        <dbReference type="SAM" id="SignalP"/>
    </source>
</evidence>
<dbReference type="Gene3D" id="3.40.50.410">
    <property type="entry name" value="von Willebrand factor, type A domain"/>
    <property type="match status" value="1"/>
</dbReference>
<evidence type="ECO:0000256" key="24">
    <source>
        <dbReference type="PROSITE-ProRule" id="PRU00302"/>
    </source>
</evidence>
<dbReference type="EMBL" id="CM004480">
    <property type="protein sequence ID" value="OCT67870.1"/>
    <property type="molecule type" value="Genomic_DNA"/>
</dbReference>
<dbReference type="SUPFAM" id="SSF57535">
    <property type="entry name" value="Complement control module/SCR domain"/>
    <property type="match status" value="2"/>
</dbReference>
<keyword evidence="8" id="KW-0399">Innate immunity</keyword>
<dbReference type="GO" id="GO:0006508">
    <property type="term" value="P:proteolysis"/>
    <property type="evidence" value="ECO:0007669"/>
    <property type="project" value="UniProtKB-KW"/>
</dbReference>
<dbReference type="PIRSF" id="PIRSF001154">
    <property type="entry name" value="Compl_C2_B"/>
    <property type="match status" value="1"/>
</dbReference>
<keyword evidence="18" id="KW-0325">Glycoprotein</keyword>
<dbReference type="Pfam" id="PF00092">
    <property type="entry name" value="VWA"/>
    <property type="match status" value="1"/>
</dbReference>
<evidence type="ECO:0000256" key="18">
    <source>
        <dbReference type="ARBA" id="ARBA00023180"/>
    </source>
</evidence>
<evidence type="ECO:0000256" key="5">
    <source>
        <dbReference type="ARBA" id="ARBA00004613"/>
    </source>
</evidence>
<evidence type="ECO:0000256" key="9">
    <source>
        <dbReference type="ARBA" id="ARBA00022659"/>
    </source>
</evidence>
<dbReference type="Proteomes" id="UP000694892">
    <property type="component" value="Chromosome 8L"/>
</dbReference>
<evidence type="ECO:0000259" key="28">
    <source>
        <dbReference type="PROSITE" id="PS50923"/>
    </source>
</evidence>
<evidence type="ECO:0000256" key="1">
    <source>
        <dbReference type="ARBA" id="ARBA00000095"/>
    </source>
</evidence>
<name>A0A974C728_XENLA</name>
<keyword evidence="11 25" id="KW-0732">Signal</keyword>
<dbReference type="GO" id="GO:0070062">
    <property type="term" value="C:extracellular exosome"/>
    <property type="evidence" value="ECO:0007669"/>
    <property type="project" value="TreeGrafter"/>
</dbReference>
<dbReference type="SUPFAM" id="SSF53300">
    <property type="entry name" value="vWA-like"/>
    <property type="match status" value="1"/>
</dbReference>
<keyword evidence="17 24" id="KW-1015">Disulfide bond</keyword>
<keyword evidence="10" id="KW-0645">Protease</keyword>
<dbReference type="InterPro" id="IPR030934">
    <property type="entry name" value="Intein_C"/>
</dbReference>
<keyword evidence="13" id="KW-0378">Hydrolase</keyword>
<evidence type="ECO:0000313" key="30">
    <source>
        <dbReference type="Proteomes" id="UP000694892"/>
    </source>
</evidence>
<dbReference type="PRINTS" id="PR00722">
    <property type="entry name" value="CHYMOTRYPSIN"/>
</dbReference>
<feature type="domain" description="Sushi" evidence="28">
    <location>
        <begin position="163"/>
        <end position="220"/>
    </location>
</feature>
<comment type="function">
    <text evidence="20">Precursor of the catalytic component of the C3 and C5 convertase complexes, which are part of the complement pathway, a cascade of proteins that leads to phagocytosis and breakdown of pathogens and signaling that strengthens the adaptive immune system. Component C2 is part of the classical, lectin and GZMK complement systems.</text>
</comment>
<evidence type="ECO:0000256" key="11">
    <source>
        <dbReference type="ARBA" id="ARBA00022729"/>
    </source>
</evidence>
<keyword evidence="16" id="KW-0180">Complement pathway</keyword>
<evidence type="ECO:0000259" key="26">
    <source>
        <dbReference type="PROSITE" id="PS50234"/>
    </source>
</evidence>
<dbReference type="Pfam" id="PF00084">
    <property type="entry name" value="Sushi"/>
    <property type="match status" value="2"/>
</dbReference>
<dbReference type="PROSITE" id="PS50234">
    <property type="entry name" value="VWFA"/>
    <property type="match status" value="1"/>
</dbReference>
<dbReference type="InterPro" id="IPR035976">
    <property type="entry name" value="Sushi/SCR/CCP_sf"/>
</dbReference>
<dbReference type="InterPro" id="IPR036465">
    <property type="entry name" value="vWFA_dom_sf"/>
</dbReference>
<evidence type="ECO:0000256" key="2">
    <source>
        <dbReference type="ARBA" id="ARBA00001936"/>
    </source>
</evidence>
<dbReference type="InterPro" id="IPR043504">
    <property type="entry name" value="Peptidase_S1_PA_chymotrypsin"/>
</dbReference>
<dbReference type="SMART" id="SM00327">
    <property type="entry name" value="VWA"/>
    <property type="match status" value="1"/>
</dbReference>
<dbReference type="InterPro" id="IPR001254">
    <property type="entry name" value="Trypsin_dom"/>
</dbReference>
<evidence type="ECO:0000259" key="27">
    <source>
        <dbReference type="PROSITE" id="PS50240"/>
    </source>
</evidence>
<evidence type="ECO:0000256" key="20">
    <source>
        <dbReference type="ARBA" id="ARBA00093302"/>
    </source>
</evidence>
<dbReference type="GO" id="GO:0045087">
    <property type="term" value="P:innate immune response"/>
    <property type="evidence" value="ECO:0007669"/>
    <property type="project" value="UniProtKB-KW"/>
</dbReference>
<feature type="domain" description="Sushi" evidence="28">
    <location>
        <begin position="102"/>
        <end position="160"/>
    </location>
</feature>
<evidence type="ECO:0000256" key="13">
    <source>
        <dbReference type="ARBA" id="ARBA00022801"/>
    </source>
</evidence>
<evidence type="ECO:0000256" key="14">
    <source>
        <dbReference type="ARBA" id="ARBA00022825"/>
    </source>
</evidence>
<comment type="subcellular location">
    <subcellularLocation>
        <location evidence="4">Cell surface</location>
    </subcellularLocation>
    <subcellularLocation>
        <location evidence="5">Secreted</location>
    </subcellularLocation>
</comment>
<evidence type="ECO:0000256" key="17">
    <source>
        <dbReference type="ARBA" id="ARBA00023157"/>
    </source>
</evidence>
<evidence type="ECO:0000256" key="19">
    <source>
        <dbReference type="ARBA" id="ARBA00029636"/>
    </source>
</evidence>
<comment type="catalytic activity">
    <reaction evidence="1">
        <text>Selective cleavage of Arg-|-Ser bond in complement component C3 alpha-chain to form C3a and C3b, and Arg-|-Xaa bond in complement component C5 alpha-chain to form C5a and C5b.</text>
        <dbReference type="EC" id="3.4.21.43"/>
    </reaction>
</comment>
<comment type="subunit">
    <text evidence="22">Serine protease component of the C3 convertase, also named C4bC2b, composed of the serine protease complement C2b and complement C4b. Serine protease component of the C5 convertase, also named C4bC2bC3b, composed of the serine protease complement C2b, complement C3b, as well as complement C4b.</text>
</comment>
<dbReference type="GO" id="GO:0004252">
    <property type="term" value="F:serine-type endopeptidase activity"/>
    <property type="evidence" value="ECO:0007669"/>
    <property type="project" value="UniProtKB-EC"/>
</dbReference>
<evidence type="ECO:0000256" key="10">
    <source>
        <dbReference type="ARBA" id="ARBA00022670"/>
    </source>
</evidence>
<dbReference type="AlphaFoldDB" id="A0A974C728"/>
<sequence>MSHKMDKGSIEGRRHLILSTFLLPFISSLVFLAGAECPPETGYKGDVSLTNGYNEASIVHFLCPIGQYPWPANSRICEATGKWSVMRSSTGRIYNSISCKKMLCPQPVAFENGEFYPRGPYFVGANITFKCNDGYTLRGSVERTCKRNARWSGVTAVCDDGAGHCPNPGIPPGAMKTGVRYDMDDSIKYECSRGLSLVGSPSRTCLESRRWSGREIDCQYAYSFDLPEDVQEQFKASLSGILNIMERPASFGRTIKITKDGILNVYFLLDASQSVGQANFDIYKACSEYLVDELALFDMTIQFGIISYATVPKVVIPIYDEESDNNDHVLTLIRNDLKYSDHKDKTGTNTKAALEEIYSMMSSQKETYKNESVWNSIHHIIILLTDGKANLGGRPAHTIKRIEDFLDIKHKREDYLDVYTFGIGPEVDMADLSEMASKKDGETHVFRMESANEMKTVFQKIVDIKHYGEMCGLNDESQESESSFRFPWNVLVKSRRSVSGPCLGSLISKSWVLSAAHCFKEGEPSDAYDFEIGGQNYKAQRIEIHNCYNISRKKSKNVNEDYDYDVALVQLKQNVKFSKEARPICIPCTEPANRAMKKLKGSTCKDHREQLMGVNEIPAGYLSKNKQNELIEHRVFIKTNKDRETCVAAVQKWPKFEQIDPVLMVSPRHLCVEGKMSCKGESGGSLFVHLRGRRRFFQVGVLNFGIFNPCSRPGQREPPPPGSEPRDFHFDVIQILPWMRKHLGNELEFLPDIQKQDIPACPT</sequence>
<comment type="cofactor">
    <cofactor evidence="2">
        <name>Mn(2+)</name>
        <dbReference type="ChEBI" id="CHEBI:29035"/>
    </cofactor>
</comment>
<organism evidence="29 30">
    <name type="scientific">Xenopus laevis</name>
    <name type="common">African clawed frog</name>
    <dbReference type="NCBI Taxonomy" id="8355"/>
    <lineage>
        <taxon>Eukaryota</taxon>
        <taxon>Metazoa</taxon>
        <taxon>Chordata</taxon>
        <taxon>Craniata</taxon>
        <taxon>Vertebrata</taxon>
        <taxon>Euteleostomi</taxon>
        <taxon>Amphibia</taxon>
        <taxon>Batrachia</taxon>
        <taxon>Anura</taxon>
        <taxon>Pipoidea</taxon>
        <taxon>Pipidae</taxon>
        <taxon>Xenopodinae</taxon>
        <taxon>Xenopus</taxon>
        <taxon>Xenopus</taxon>
    </lineage>
</organism>
<feature type="disulfide bond" evidence="24">
    <location>
        <begin position="131"/>
        <end position="158"/>
    </location>
</feature>
<accession>A0A974C728</accession>
<dbReference type="PROSITE" id="PS50818">
    <property type="entry name" value="INTEIN_C_TER"/>
    <property type="match status" value="1"/>
</dbReference>
<evidence type="ECO:0000256" key="4">
    <source>
        <dbReference type="ARBA" id="ARBA00004241"/>
    </source>
</evidence>
<feature type="domain" description="Peptidase S1" evidence="27">
    <location>
        <begin position="470"/>
        <end position="744"/>
    </location>
</feature>
<dbReference type="PROSITE" id="PS50923">
    <property type="entry name" value="SUSHI"/>
    <property type="match status" value="2"/>
</dbReference>
<dbReference type="SMART" id="SM00020">
    <property type="entry name" value="Tryp_SPc"/>
    <property type="match status" value="1"/>
</dbReference>
<feature type="chain" id="PRO_5037724145" description="Complement C2" evidence="25">
    <location>
        <begin position="36"/>
        <end position="763"/>
    </location>
</feature>
<feature type="active site" description="Charge relay system" evidence="23">
    <location>
        <position position="565"/>
    </location>
</feature>
<comment type="function">
    <text evidence="21">Catalytic component of the complement C3 and C5 convertase complexes. Following complement activation, recruited to the surface of pathogens by complement C4b opsonin to form the C3 convertase, or C3b and C4b opsonins to form the C5 convertase. As part of the C3 convertase, cleaves and activate C3 into C3a anaphylatoxin and C3b opsonin, the next components of the complement pathways. As part of the C5 convertase, cleaves and activate C5 into C5a anaphylatoxin and C5b component of the membrane attack complex.</text>
</comment>
<dbReference type="Pfam" id="PF00089">
    <property type="entry name" value="Trypsin"/>
    <property type="match status" value="1"/>
</dbReference>
<dbReference type="InterPro" id="IPR009003">
    <property type="entry name" value="Peptidase_S1_PA"/>
</dbReference>
<evidence type="ECO:0000256" key="6">
    <source>
        <dbReference type="ARBA" id="ARBA00017023"/>
    </source>
</evidence>
<proteinExistence type="predicted"/>
<keyword evidence="14" id="KW-0720">Serine protease</keyword>
<dbReference type="GO" id="GO:0009617">
    <property type="term" value="P:response to bacterium"/>
    <property type="evidence" value="ECO:0007669"/>
    <property type="project" value="TreeGrafter"/>
</dbReference>
<dbReference type="InterPro" id="IPR000436">
    <property type="entry name" value="Sushi_SCR_CCP_dom"/>
</dbReference>
<feature type="signal peptide" evidence="25">
    <location>
        <begin position="1"/>
        <end position="35"/>
    </location>
</feature>
<dbReference type="InterPro" id="IPR018114">
    <property type="entry name" value="TRYPSIN_HIS"/>
</dbReference>
<reference evidence="30" key="1">
    <citation type="journal article" date="2016" name="Nature">
        <title>Genome evolution in the allotetraploid frog Xenopus laevis.</title>
        <authorList>
            <person name="Session A.M."/>
            <person name="Uno Y."/>
            <person name="Kwon T."/>
            <person name="Chapman J.A."/>
            <person name="Toyoda A."/>
            <person name="Takahashi S."/>
            <person name="Fukui A."/>
            <person name="Hikosaka A."/>
            <person name="Suzuki A."/>
            <person name="Kondo M."/>
            <person name="van Heeringen S.J."/>
            <person name="Quigley I."/>
            <person name="Heinz S."/>
            <person name="Ogino H."/>
            <person name="Ochi H."/>
            <person name="Hellsten U."/>
            <person name="Lyons J.B."/>
            <person name="Simakov O."/>
            <person name="Putnam N."/>
            <person name="Stites J."/>
            <person name="Kuroki Y."/>
            <person name="Tanaka T."/>
            <person name="Michiue T."/>
            <person name="Watanabe M."/>
            <person name="Bogdanovic O."/>
            <person name="Lister R."/>
            <person name="Georgiou G."/>
            <person name="Paranjpe S.S."/>
            <person name="van Kruijsbergen I."/>
            <person name="Shu S."/>
            <person name="Carlson J."/>
            <person name="Kinoshita T."/>
            <person name="Ohta Y."/>
            <person name="Mawaribuchi S."/>
            <person name="Jenkins J."/>
            <person name="Grimwood J."/>
            <person name="Schmutz J."/>
            <person name="Mitros T."/>
            <person name="Mozaffari S.V."/>
            <person name="Suzuki Y."/>
            <person name="Haramoto Y."/>
            <person name="Yamamoto T.S."/>
            <person name="Takagi C."/>
            <person name="Heald R."/>
            <person name="Miller K."/>
            <person name="Haudenschild C."/>
            <person name="Kitzman J."/>
            <person name="Nakayama T."/>
            <person name="Izutsu Y."/>
            <person name="Robert J."/>
            <person name="Fortriede J."/>
            <person name="Burns K."/>
            <person name="Lotay V."/>
            <person name="Karimi K."/>
            <person name="Yasuoka Y."/>
            <person name="Dichmann D.S."/>
            <person name="Flajnik M.F."/>
            <person name="Houston D.W."/>
            <person name="Shendure J."/>
            <person name="DuPasquier L."/>
            <person name="Vize P.D."/>
            <person name="Zorn A.M."/>
            <person name="Ito M."/>
            <person name="Marcotte E.M."/>
            <person name="Wallingford J.B."/>
            <person name="Ito Y."/>
            <person name="Asashima M."/>
            <person name="Ueno N."/>
            <person name="Matsuda Y."/>
            <person name="Veenstra G.J."/>
            <person name="Fujiyama A."/>
            <person name="Harland R.M."/>
            <person name="Taira M."/>
            <person name="Rokhsar D.S."/>
        </authorList>
    </citation>
    <scope>NUCLEOTIDE SEQUENCE [LARGE SCALE GENOMIC DNA]</scope>
    <source>
        <strain evidence="30">J</strain>
    </source>
</reference>
<evidence type="ECO:0000256" key="8">
    <source>
        <dbReference type="ARBA" id="ARBA00022588"/>
    </source>
</evidence>
<dbReference type="PRINTS" id="PR00453">
    <property type="entry name" value="VWFADOMAIN"/>
</dbReference>
<evidence type="ECO:0000256" key="21">
    <source>
        <dbReference type="ARBA" id="ARBA00093306"/>
    </source>
</evidence>
<dbReference type="Gene3D" id="2.10.70.10">
    <property type="entry name" value="Complement Module, domain 1"/>
    <property type="match status" value="3"/>
</dbReference>
<feature type="disulfide bond" evidence="24">
    <location>
        <begin position="191"/>
        <end position="218"/>
    </location>
</feature>
<gene>
    <name evidence="29" type="ORF">XELAEV_18039172mg</name>
</gene>
<dbReference type="PANTHER" id="PTHR46393:SF2">
    <property type="entry name" value="COMPLEMENT C2"/>
    <property type="match status" value="1"/>
</dbReference>
<dbReference type="PROSITE" id="PS50240">
    <property type="entry name" value="TRYPSIN_DOM"/>
    <property type="match status" value="1"/>
</dbReference>
<evidence type="ECO:0000256" key="15">
    <source>
        <dbReference type="ARBA" id="ARBA00022859"/>
    </source>
</evidence>
<dbReference type="PANTHER" id="PTHR46393">
    <property type="entry name" value="SUSHI DOMAIN-CONTAINING PROTEIN"/>
    <property type="match status" value="1"/>
</dbReference>
<evidence type="ECO:0000256" key="23">
    <source>
        <dbReference type="PIRSR" id="PIRSR001154-1"/>
    </source>
</evidence>
<dbReference type="CDD" id="cd00033">
    <property type="entry name" value="CCP"/>
    <property type="match status" value="2"/>
</dbReference>
<feature type="active site" description="Charge relay system" evidence="23">
    <location>
        <position position="517"/>
    </location>
</feature>
<dbReference type="InterPro" id="IPR011360">
    <property type="entry name" value="Compl_C2_B"/>
</dbReference>
<dbReference type="PROSITE" id="PS00134">
    <property type="entry name" value="TRYPSIN_HIS"/>
    <property type="match status" value="1"/>
</dbReference>
<comment type="caution">
    <text evidence="24">Lacks conserved residue(s) required for the propagation of feature annotation.</text>
</comment>
<dbReference type="CDD" id="cd00190">
    <property type="entry name" value="Tryp_SPc"/>
    <property type="match status" value="1"/>
</dbReference>
<dbReference type="GO" id="GO:0006958">
    <property type="term" value="P:complement activation, classical pathway"/>
    <property type="evidence" value="ECO:0007669"/>
    <property type="project" value="UniProtKB-KW"/>
</dbReference>